<evidence type="ECO:0000313" key="3">
    <source>
        <dbReference type="Proteomes" id="UP001201985"/>
    </source>
</evidence>
<feature type="transmembrane region" description="Helical" evidence="1">
    <location>
        <begin position="86"/>
        <end position="104"/>
    </location>
</feature>
<keyword evidence="1" id="KW-1133">Transmembrane helix</keyword>
<keyword evidence="1" id="KW-0472">Membrane</keyword>
<sequence>MPCLSAERLFRAHCWLIAAATLAHVLSRIAFGWLGRESSITKALSFAEESSVPTVLSVAGLLAAAGAAGLIMAAAREQRDPLWRSWAFVLGCLLFLSLDEGAALHDRLTFPIQGLLDLDGIFYIGWVLPYLALVVLCAVLLVPLALQLPRRTLLRLTLAGALFVSCAMGLEMAESVLIQQGAGEGVALRDADLATLTKTPLMTVLITLEEMGEMLAVALALRALLLHLVLDRGITAMSLTAAVRTPVQARSGLGRATTSPVGAARLGSLSSKGWRH</sequence>
<comment type="caution">
    <text evidence="2">The sequence shown here is derived from an EMBL/GenBank/DDBJ whole genome shotgun (WGS) entry which is preliminary data.</text>
</comment>
<evidence type="ECO:0000313" key="2">
    <source>
        <dbReference type="EMBL" id="MCI0754253.1"/>
    </source>
</evidence>
<name>A0ABS9W5E0_9PROT</name>
<keyword evidence="3" id="KW-1185">Reference proteome</keyword>
<dbReference type="EMBL" id="JALBUU010000004">
    <property type="protein sequence ID" value="MCI0754253.1"/>
    <property type="molecule type" value="Genomic_DNA"/>
</dbReference>
<feature type="transmembrane region" description="Helical" evidence="1">
    <location>
        <begin position="54"/>
        <end position="74"/>
    </location>
</feature>
<dbReference type="Proteomes" id="UP001201985">
    <property type="component" value="Unassembled WGS sequence"/>
</dbReference>
<organism evidence="2 3">
    <name type="scientific">Teichococcus vastitatis</name>
    <dbReference type="NCBI Taxonomy" id="2307076"/>
    <lineage>
        <taxon>Bacteria</taxon>
        <taxon>Pseudomonadati</taxon>
        <taxon>Pseudomonadota</taxon>
        <taxon>Alphaproteobacteria</taxon>
        <taxon>Acetobacterales</taxon>
        <taxon>Roseomonadaceae</taxon>
        <taxon>Roseomonas</taxon>
    </lineage>
</organism>
<accession>A0ABS9W5E0</accession>
<feature type="transmembrane region" description="Helical" evidence="1">
    <location>
        <begin position="12"/>
        <end position="34"/>
    </location>
</feature>
<evidence type="ECO:0000256" key="1">
    <source>
        <dbReference type="SAM" id="Phobius"/>
    </source>
</evidence>
<feature type="transmembrane region" description="Helical" evidence="1">
    <location>
        <begin position="124"/>
        <end position="146"/>
    </location>
</feature>
<proteinExistence type="predicted"/>
<reference evidence="2 3" key="1">
    <citation type="submission" date="2022-03" db="EMBL/GenBank/DDBJ databases">
        <title>Complete genome analysis of Roseomonas KG 17.1 : a prolific producer of plant growth promoters.</title>
        <authorList>
            <person name="Saadouli I."/>
            <person name="Najjari A."/>
            <person name="Mosbah A."/>
            <person name="Ouzari H.I."/>
        </authorList>
    </citation>
    <scope>NUCLEOTIDE SEQUENCE [LARGE SCALE GENOMIC DNA]</scope>
    <source>
        <strain evidence="2 3">KG17-1</strain>
    </source>
</reference>
<dbReference type="RefSeq" id="WP_120005837.1">
    <property type="nucleotide sequence ID" value="NZ_JALBUU010000004.1"/>
</dbReference>
<keyword evidence="1" id="KW-0812">Transmembrane</keyword>
<gene>
    <name evidence="2" type="ORF">MON41_10850</name>
</gene>
<protein>
    <submittedName>
        <fullName evidence="2">Uncharacterized protein</fullName>
    </submittedName>
</protein>